<dbReference type="GO" id="GO:0008652">
    <property type="term" value="P:amino acid biosynthetic process"/>
    <property type="evidence" value="ECO:0007669"/>
    <property type="project" value="UniProtKB-KW"/>
</dbReference>
<dbReference type="GO" id="GO:0005737">
    <property type="term" value="C:cytoplasm"/>
    <property type="evidence" value="ECO:0007669"/>
    <property type="project" value="TreeGrafter"/>
</dbReference>
<dbReference type="InterPro" id="IPR006218">
    <property type="entry name" value="DAHP1/KDSA"/>
</dbReference>
<evidence type="ECO:0000256" key="10">
    <source>
        <dbReference type="ARBA" id="ARBA00032193"/>
    </source>
</evidence>
<sequence>MVTMEEAPIPADRVLDVAARIADQLLEVQTQVNGQIDATLAALLPGVAQRLGVEPVDDVDLSDLVNARITGSSVVVTPAAVATVVPLSARSAATTRDGRRAVGDIVTGRDDRLAVIAGPCSIHDPAAAVEYAGFIARMRERHGADLELVMRTYTEKPRTEVDWKGFAYDPFLDGSSRISVGLVATRLLMCQITDLGVPVAAEPLNALTPQYVNGLVTYNGVGARNVTDQTARERVSGFSSVVGFKNSPEGSIEAAISAVLTARAPHEFLGVDHHGVSAQLSTTGNDTGHVILRGDKDGPNYSAAHVADTKRRLAARGLPEVLVVDASHGNSQKDHRRQADVVADLAGQIAGGEQAIRGVMVESNLVAGRQDLDRRHPERLEYGLSVTDACVDPGTTELLLAELAEAVRARRRG</sequence>
<dbReference type="GO" id="GO:0009073">
    <property type="term" value="P:aromatic amino acid family biosynthetic process"/>
    <property type="evidence" value="ECO:0007669"/>
    <property type="project" value="UniProtKB-KW"/>
</dbReference>
<dbReference type="KEGG" id="mmar:MODMU_2044"/>
<dbReference type="SUPFAM" id="SSF51569">
    <property type="entry name" value="Aldolase"/>
    <property type="match status" value="1"/>
</dbReference>
<dbReference type="GO" id="GO:0003849">
    <property type="term" value="F:3-deoxy-7-phosphoheptulonate synthase activity"/>
    <property type="evidence" value="ECO:0007669"/>
    <property type="project" value="UniProtKB-EC"/>
</dbReference>
<dbReference type="Pfam" id="PF00793">
    <property type="entry name" value="DAHP_synth_1"/>
    <property type="match status" value="1"/>
</dbReference>
<reference evidence="13 14" key="1">
    <citation type="journal article" date="2012" name="J. Bacteriol.">
        <title>Genome Sequence of Radiation-Resistant Modestobacter marinus Strain BC501, a Representative Actinobacterium That Thrives on Calcareous Stone Surfaces.</title>
        <authorList>
            <person name="Normand P."/>
            <person name="Gury J."/>
            <person name="Pujic P."/>
            <person name="Chouaia B."/>
            <person name="Crotti E."/>
            <person name="Brusetti L."/>
            <person name="Daffonchio D."/>
            <person name="Vacherie B."/>
            <person name="Barbe V."/>
            <person name="Medigue C."/>
            <person name="Calteau A."/>
            <person name="Ghodhbane-Gtari F."/>
            <person name="Essoussi I."/>
            <person name="Nouioui I."/>
            <person name="Abbassi-Ghozzi I."/>
            <person name="Gtari M."/>
        </authorList>
    </citation>
    <scope>NUCLEOTIDE SEQUENCE [LARGE SCALE GENOMIC DNA]</scope>
    <source>
        <strain evidence="14">BC 501</strain>
    </source>
</reference>
<dbReference type="PANTHER" id="PTHR21225">
    <property type="entry name" value="PHOSPHO-2-DEHYDRO-3-DEOXYHEPTONATE ALDOLASE DAHP SYNTHETASE"/>
    <property type="match status" value="1"/>
</dbReference>
<keyword evidence="7" id="KW-0057">Aromatic amino acid biosynthesis</keyword>
<evidence type="ECO:0000256" key="7">
    <source>
        <dbReference type="ARBA" id="ARBA00023141"/>
    </source>
</evidence>
<keyword evidence="6 13" id="KW-0808">Transferase</keyword>
<gene>
    <name evidence="13" type="primary">aroG</name>
    <name evidence="13" type="ordered locus">MODMU_2044</name>
</gene>
<proteinExistence type="inferred from homology"/>
<protein>
    <recommendedName>
        <fullName evidence="4">3-deoxy-7-phosphoheptulonate synthase</fullName>
        <ecNumber evidence="4">2.5.1.54</ecNumber>
    </recommendedName>
    <alternativeName>
        <fullName evidence="10">3-deoxy-D-arabino-heptulosonate 7-phosphate synthase</fullName>
    </alternativeName>
    <alternativeName>
        <fullName evidence="9">DAHP synthase</fullName>
    </alternativeName>
    <alternativeName>
        <fullName evidence="8">Phospho-2-keto-3-deoxyheptonate aldolase</fullName>
    </alternativeName>
</protein>
<evidence type="ECO:0000256" key="9">
    <source>
        <dbReference type="ARBA" id="ARBA00031349"/>
    </source>
</evidence>
<dbReference type="InterPro" id="IPR013785">
    <property type="entry name" value="Aldolase_TIM"/>
</dbReference>
<dbReference type="UniPathway" id="UPA00053">
    <property type="reaction ID" value="UER00084"/>
</dbReference>
<evidence type="ECO:0000256" key="5">
    <source>
        <dbReference type="ARBA" id="ARBA00022605"/>
    </source>
</evidence>
<keyword evidence="5" id="KW-0028">Amino-acid biosynthesis</keyword>
<comment type="catalytic activity">
    <reaction evidence="11">
        <text>D-erythrose 4-phosphate + phosphoenolpyruvate + H2O = 7-phospho-2-dehydro-3-deoxy-D-arabino-heptonate + phosphate</text>
        <dbReference type="Rhea" id="RHEA:14717"/>
        <dbReference type="ChEBI" id="CHEBI:15377"/>
        <dbReference type="ChEBI" id="CHEBI:16897"/>
        <dbReference type="ChEBI" id="CHEBI:43474"/>
        <dbReference type="ChEBI" id="CHEBI:58394"/>
        <dbReference type="ChEBI" id="CHEBI:58702"/>
        <dbReference type="EC" id="2.5.1.54"/>
    </reaction>
</comment>
<dbReference type="Proteomes" id="UP000006461">
    <property type="component" value="Chromosome"/>
</dbReference>
<dbReference type="GO" id="GO:0009423">
    <property type="term" value="P:chorismate biosynthetic process"/>
    <property type="evidence" value="ECO:0007669"/>
    <property type="project" value="UniProtKB-UniPathway"/>
</dbReference>
<name>I4EVR6_MODI5</name>
<dbReference type="eggNOG" id="COG0722">
    <property type="taxonomic scope" value="Bacteria"/>
</dbReference>
<dbReference type="EC" id="2.5.1.54" evidence="4"/>
<dbReference type="Gene3D" id="3.20.20.70">
    <property type="entry name" value="Aldolase class I"/>
    <property type="match status" value="1"/>
</dbReference>
<evidence type="ECO:0000256" key="2">
    <source>
        <dbReference type="ARBA" id="ARBA00004688"/>
    </source>
</evidence>
<dbReference type="InterPro" id="IPR006219">
    <property type="entry name" value="DAHP_synth_1"/>
</dbReference>
<organism evidence="13 14">
    <name type="scientific">Modestobacter italicus (strain DSM 44449 / CECT 9708 / BC 501)</name>
    <dbReference type="NCBI Taxonomy" id="2732864"/>
    <lineage>
        <taxon>Bacteria</taxon>
        <taxon>Bacillati</taxon>
        <taxon>Actinomycetota</taxon>
        <taxon>Actinomycetes</taxon>
        <taxon>Geodermatophilales</taxon>
        <taxon>Geodermatophilaceae</taxon>
        <taxon>Modestobacter</taxon>
    </lineage>
</organism>
<evidence type="ECO:0000313" key="14">
    <source>
        <dbReference type="Proteomes" id="UP000006461"/>
    </source>
</evidence>
<dbReference type="NCBIfam" id="NF009395">
    <property type="entry name" value="PRK12755.1"/>
    <property type="match status" value="1"/>
</dbReference>
<feature type="domain" description="DAHP synthetase I/KDSA" evidence="12">
    <location>
        <begin position="104"/>
        <end position="399"/>
    </location>
</feature>
<evidence type="ECO:0000259" key="12">
    <source>
        <dbReference type="Pfam" id="PF00793"/>
    </source>
</evidence>
<dbReference type="PATRIC" id="fig|477641.3.peg.1936"/>
<keyword evidence="14" id="KW-1185">Reference proteome</keyword>
<dbReference type="STRING" id="477641.MODMU_2044"/>
<evidence type="ECO:0000256" key="3">
    <source>
        <dbReference type="ARBA" id="ARBA00007985"/>
    </source>
</evidence>
<comment type="similarity">
    <text evidence="3">Belongs to the class-I DAHP synthase family.</text>
</comment>
<evidence type="ECO:0000256" key="11">
    <source>
        <dbReference type="ARBA" id="ARBA00047508"/>
    </source>
</evidence>
<dbReference type="NCBIfam" id="TIGR00034">
    <property type="entry name" value="aroFGH"/>
    <property type="match status" value="1"/>
</dbReference>
<dbReference type="AlphaFoldDB" id="I4EVR6"/>
<comment type="pathway">
    <text evidence="2">Metabolic intermediate biosynthesis; chorismate biosynthesis; chorismate from D-erythrose 4-phosphate and phosphoenolpyruvate: step 1/7.</text>
</comment>
<accession>I4EVR6</accession>
<evidence type="ECO:0000313" key="13">
    <source>
        <dbReference type="EMBL" id="CCH87479.1"/>
    </source>
</evidence>
<evidence type="ECO:0000256" key="6">
    <source>
        <dbReference type="ARBA" id="ARBA00022679"/>
    </source>
</evidence>
<dbReference type="OMA" id="DINTGLR"/>
<dbReference type="HOGENOM" id="CLU_030903_0_1_11"/>
<dbReference type="PANTHER" id="PTHR21225:SF12">
    <property type="entry name" value="PHOSPHO-2-DEHYDRO-3-DEOXYHEPTONATE ALDOLASE, TYROSINE-INHIBITED"/>
    <property type="match status" value="1"/>
</dbReference>
<evidence type="ECO:0000256" key="8">
    <source>
        <dbReference type="ARBA" id="ARBA00031111"/>
    </source>
</evidence>
<comment type="function">
    <text evidence="1">Stereospecific condensation of phosphoenolpyruvate (PEP) and D-erythrose-4-phosphate (E4P) giving rise to 3-deoxy-D-arabino-heptulosonate-7-phosphate (DAHP).</text>
</comment>
<evidence type="ECO:0000256" key="4">
    <source>
        <dbReference type="ARBA" id="ARBA00012694"/>
    </source>
</evidence>
<dbReference type="EMBL" id="FO203431">
    <property type="protein sequence ID" value="CCH87479.1"/>
    <property type="molecule type" value="Genomic_DNA"/>
</dbReference>
<evidence type="ECO:0000256" key="1">
    <source>
        <dbReference type="ARBA" id="ARBA00003726"/>
    </source>
</evidence>